<dbReference type="OrthoDB" id="1495407at2"/>
<gene>
    <name evidence="1" type="ORF">FJV41_02430</name>
</gene>
<dbReference type="RefSeq" id="WP_141640749.1">
    <property type="nucleotide sequence ID" value="NZ_VIFM01000005.1"/>
</dbReference>
<accession>A0A540XAF5</accession>
<dbReference type="EMBL" id="VIFM01000005">
    <property type="protein sequence ID" value="TQF17664.1"/>
    <property type="molecule type" value="Genomic_DNA"/>
</dbReference>
<organism evidence="1 2">
    <name type="scientific">Myxococcus llanfairpwllgwyngyllgogerychwyrndrobwllllantysiliogogogochensis</name>
    <dbReference type="NCBI Taxonomy" id="2590453"/>
    <lineage>
        <taxon>Bacteria</taxon>
        <taxon>Pseudomonadati</taxon>
        <taxon>Myxococcota</taxon>
        <taxon>Myxococcia</taxon>
        <taxon>Myxococcales</taxon>
        <taxon>Cystobacterineae</taxon>
        <taxon>Myxococcaceae</taxon>
        <taxon>Myxococcus</taxon>
    </lineage>
</organism>
<evidence type="ECO:0000313" key="2">
    <source>
        <dbReference type="Proteomes" id="UP000315369"/>
    </source>
</evidence>
<dbReference type="AlphaFoldDB" id="A0A540XAF5"/>
<dbReference type="Proteomes" id="UP000315369">
    <property type="component" value="Unassembled WGS sequence"/>
</dbReference>
<evidence type="ECO:0000313" key="1">
    <source>
        <dbReference type="EMBL" id="TQF17664.1"/>
    </source>
</evidence>
<proteinExistence type="predicted"/>
<protein>
    <submittedName>
        <fullName evidence="1">Uncharacterized protein</fullName>
    </submittedName>
</protein>
<comment type="caution">
    <text evidence="1">The sequence shown here is derived from an EMBL/GenBank/DDBJ whole genome shotgun (WGS) entry which is preliminary data.</text>
</comment>
<keyword evidence="2" id="KW-1185">Reference proteome</keyword>
<reference evidence="1 2" key="1">
    <citation type="submission" date="2019-06" db="EMBL/GenBank/DDBJ databases">
        <authorList>
            <person name="Livingstone P."/>
            <person name="Whitworth D."/>
        </authorList>
    </citation>
    <scope>NUCLEOTIDE SEQUENCE [LARGE SCALE GENOMIC DNA]</scope>
    <source>
        <strain evidence="1 2">AM401</strain>
    </source>
</reference>
<sequence length="174" mass="19952">MVRFQVKRQVNIDASRGARLREALDILERIVNSQSFRRRVLEHSAYTWNEGLTNEQILNRLIWGQPTPPLGALAVPRLVFFDYELVQRPIWKKLSSVRGWRIPETNDVYTYVDAFDSMSPSELASHLGHEVVGHLAGEFDHPSRKGPERDASVPYVIDDFIEELAEKLPLDEAA</sequence>
<name>A0A540XAF5_9BACT</name>